<accession>A0ABT3GZ59</accession>
<protein>
    <submittedName>
        <fullName evidence="5">Gfo/Idh/MocA family oxidoreductase</fullName>
    </submittedName>
</protein>
<name>A0ABT3GZ59_9RHOB</name>
<dbReference type="PANTHER" id="PTHR22604">
    <property type="entry name" value="OXIDOREDUCTASES"/>
    <property type="match status" value="1"/>
</dbReference>
<comment type="caution">
    <text evidence="5">The sequence shown here is derived from an EMBL/GenBank/DDBJ whole genome shotgun (WGS) entry which is preliminary data.</text>
</comment>
<organism evidence="5 6">
    <name type="scientific">Pararhodobacter zhoushanensis</name>
    <dbReference type="NCBI Taxonomy" id="2479545"/>
    <lineage>
        <taxon>Bacteria</taxon>
        <taxon>Pseudomonadati</taxon>
        <taxon>Pseudomonadota</taxon>
        <taxon>Alphaproteobacteria</taxon>
        <taxon>Rhodobacterales</taxon>
        <taxon>Paracoccaceae</taxon>
        <taxon>Pararhodobacter</taxon>
    </lineage>
</organism>
<evidence type="ECO:0000259" key="3">
    <source>
        <dbReference type="Pfam" id="PF01408"/>
    </source>
</evidence>
<dbReference type="Proteomes" id="UP001208938">
    <property type="component" value="Unassembled WGS sequence"/>
</dbReference>
<feature type="domain" description="GFO/IDH/MocA-like oxidoreductase" evidence="4">
    <location>
        <begin position="130"/>
        <end position="243"/>
    </location>
</feature>
<dbReference type="InterPro" id="IPR000683">
    <property type="entry name" value="Gfo/Idh/MocA-like_OxRdtase_N"/>
</dbReference>
<evidence type="ECO:0000256" key="1">
    <source>
        <dbReference type="ARBA" id="ARBA00010928"/>
    </source>
</evidence>
<proteinExistence type="inferred from homology"/>
<evidence type="ECO:0000313" key="5">
    <source>
        <dbReference type="EMBL" id="MCW1932809.1"/>
    </source>
</evidence>
<dbReference type="EMBL" id="JAPDFL010000001">
    <property type="protein sequence ID" value="MCW1932809.1"/>
    <property type="molecule type" value="Genomic_DNA"/>
</dbReference>
<comment type="similarity">
    <text evidence="1">Belongs to the Gfo/Idh/MocA family.</text>
</comment>
<evidence type="ECO:0000256" key="2">
    <source>
        <dbReference type="ARBA" id="ARBA00023002"/>
    </source>
</evidence>
<dbReference type="Pfam" id="PF22725">
    <property type="entry name" value="GFO_IDH_MocA_C3"/>
    <property type="match status" value="1"/>
</dbReference>
<feature type="domain" description="Gfo/Idh/MocA-like oxidoreductase N-terminal" evidence="3">
    <location>
        <begin position="1"/>
        <end position="120"/>
    </location>
</feature>
<sequence length="315" mass="34406">MRWGILGAAKIAQTNLAPAIQRARGAEFAALATSSEEKAAPFRAMQPGVTLHASYEALLADPGIDAVYIPLPNHLHVEWSLKALAAGKHVLCEKPLALEAAQIDPLIAARDASGLLCAEGFMVCHHPQWHRVRQLLADGAIGRLQHVDAAFAFNNPDPANIRNRPETGGGAMYDIGVYPCATTRYATGAEPVSIRADLRRENGIDIFGRVWADFADFTLSFYCGIRMGARQGMVFHGTEGVIEVPFPFNASVAGPAHLLIKRGYDETRIERYEPVDHYQRMIEAFELSATEGVPFACPLEFSRANQMIIDTILAQ</sequence>
<dbReference type="InterPro" id="IPR036291">
    <property type="entry name" value="NAD(P)-bd_dom_sf"/>
</dbReference>
<dbReference type="InterPro" id="IPR055170">
    <property type="entry name" value="GFO_IDH_MocA-like_dom"/>
</dbReference>
<evidence type="ECO:0000313" key="6">
    <source>
        <dbReference type="Proteomes" id="UP001208938"/>
    </source>
</evidence>
<keyword evidence="6" id="KW-1185">Reference proteome</keyword>
<dbReference type="InterPro" id="IPR050984">
    <property type="entry name" value="Gfo/Idh/MocA_domain"/>
</dbReference>
<dbReference type="Gene3D" id="3.40.50.720">
    <property type="entry name" value="NAD(P)-binding Rossmann-like Domain"/>
    <property type="match status" value="1"/>
</dbReference>
<reference evidence="5 6" key="1">
    <citation type="submission" date="2022-10" db="EMBL/GenBank/DDBJ databases">
        <title>Pararhodobacter sp. nov., isolated from marine algae.</title>
        <authorList>
            <person name="Choi B.J."/>
            <person name="Kim J.M."/>
            <person name="Lee J.K."/>
            <person name="Choi D.G."/>
            <person name="Jeon C.O."/>
        </authorList>
    </citation>
    <scope>NUCLEOTIDE SEQUENCE [LARGE SCALE GENOMIC DNA]</scope>
    <source>
        <strain evidence="5 6">ZQ420</strain>
    </source>
</reference>
<dbReference type="RefSeq" id="WP_264505779.1">
    <property type="nucleotide sequence ID" value="NZ_JAPDFL010000001.1"/>
</dbReference>
<evidence type="ECO:0000259" key="4">
    <source>
        <dbReference type="Pfam" id="PF22725"/>
    </source>
</evidence>
<dbReference type="Pfam" id="PF01408">
    <property type="entry name" value="GFO_IDH_MocA"/>
    <property type="match status" value="1"/>
</dbReference>
<dbReference type="SUPFAM" id="SSF55347">
    <property type="entry name" value="Glyceraldehyde-3-phosphate dehydrogenase-like, C-terminal domain"/>
    <property type="match status" value="1"/>
</dbReference>
<gene>
    <name evidence="5" type="ORF">OKW52_11230</name>
</gene>
<dbReference type="SUPFAM" id="SSF51735">
    <property type="entry name" value="NAD(P)-binding Rossmann-fold domains"/>
    <property type="match status" value="1"/>
</dbReference>
<dbReference type="PANTHER" id="PTHR22604:SF105">
    <property type="entry name" value="TRANS-1,2-DIHYDROBENZENE-1,2-DIOL DEHYDROGENASE"/>
    <property type="match status" value="1"/>
</dbReference>
<keyword evidence="2" id="KW-0560">Oxidoreductase</keyword>
<dbReference type="Gene3D" id="3.30.360.10">
    <property type="entry name" value="Dihydrodipicolinate Reductase, domain 2"/>
    <property type="match status" value="1"/>
</dbReference>